<keyword evidence="24" id="KW-1185">Reference proteome</keyword>
<evidence type="ECO:0000256" key="1">
    <source>
        <dbReference type="ARBA" id="ARBA00004571"/>
    </source>
</evidence>
<keyword evidence="14 19" id="KW-0472">Membrane</keyword>
<dbReference type="SUPFAM" id="SSF56935">
    <property type="entry name" value="Porins"/>
    <property type="match status" value="1"/>
</dbReference>
<dbReference type="FunFam" id="2.170.130.10:FF:000001">
    <property type="entry name" value="Catecholate siderophore TonB-dependent receptor"/>
    <property type="match status" value="1"/>
</dbReference>
<dbReference type="GO" id="GO:0009279">
    <property type="term" value="C:cell outer membrane"/>
    <property type="evidence" value="ECO:0007669"/>
    <property type="project" value="UniProtKB-SubCell"/>
</dbReference>
<evidence type="ECO:0000256" key="11">
    <source>
        <dbReference type="ARBA" id="ARBA00023065"/>
    </source>
</evidence>
<feature type="chain" id="PRO_5031245468" description="Metal-pseudopaline receptor CntO" evidence="21">
    <location>
        <begin position="34"/>
        <end position="821"/>
    </location>
</feature>
<gene>
    <name evidence="23" type="primary">fhuA_3</name>
    <name evidence="23" type="ORF">PSEWESI4_02047</name>
</gene>
<keyword evidence="3 19" id="KW-0813">Transport</keyword>
<accession>A0A7U7I8Z1</accession>
<dbReference type="AlphaFoldDB" id="A0A7U7I8Z1"/>
<evidence type="ECO:0000256" key="19">
    <source>
        <dbReference type="PROSITE-ProRule" id="PRU01360"/>
    </source>
</evidence>
<comment type="function">
    <text evidence="17">Transports the metallophore pseudopaline, which is involved in the acquisition of nickel and zinc, and thus enables bacterial growth inside the host, where metal access is limited. Is probably involved in the import of pseudopaline-metal complexes.</text>
</comment>
<dbReference type="InterPro" id="IPR037066">
    <property type="entry name" value="Plug_dom_sf"/>
</dbReference>
<dbReference type="InterPro" id="IPR036942">
    <property type="entry name" value="Beta-barrel_TonB_sf"/>
</dbReference>
<keyword evidence="13" id="KW-0921">Nickel transport</keyword>
<evidence type="ECO:0000256" key="15">
    <source>
        <dbReference type="ARBA" id="ARBA00023170"/>
    </source>
</evidence>
<proteinExistence type="inferred from homology"/>
<dbReference type="Gene3D" id="2.170.130.10">
    <property type="entry name" value="TonB-dependent receptor, plug domain"/>
    <property type="match status" value="1"/>
</dbReference>
<comment type="similarity">
    <text evidence="2 19 20">Belongs to the TonB-dependent receptor family.</text>
</comment>
<evidence type="ECO:0000256" key="14">
    <source>
        <dbReference type="ARBA" id="ARBA00023136"/>
    </source>
</evidence>
<dbReference type="GO" id="GO:0038023">
    <property type="term" value="F:signaling receptor activity"/>
    <property type="evidence" value="ECO:0007669"/>
    <property type="project" value="InterPro"/>
</dbReference>
<dbReference type="CDD" id="cd01347">
    <property type="entry name" value="ligand_gated_channel"/>
    <property type="match status" value="1"/>
</dbReference>
<dbReference type="PANTHER" id="PTHR32552:SF68">
    <property type="entry name" value="FERRICHROME OUTER MEMBRANE TRANSPORTER_PHAGE RECEPTOR"/>
    <property type="match status" value="1"/>
</dbReference>
<evidence type="ECO:0000256" key="10">
    <source>
        <dbReference type="ARBA" id="ARBA00023004"/>
    </source>
</evidence>
<dbReference type="InterPro" id="IPR010105">
    <property type="entry name" value="TonB_sidphr_rcpt"/>
</dbReference>
<comment type="subcellular location">
    <subcellularLocation>
        <location evidence="1 19">Cell outer membrane</location>
        <topology evidence="1 19">Multi-pass membrane protein</topology>
    </subcellularLocation>
</comment>
<evidence type="ECO:0000256" key="3">
    <source>
        <dbReference type="ARBA" id="ARBA00022448"/>
    </source>
</evidence>
<dbReference type="EMBL" id="CAJFCI010000040">
    <property type="protein sequence ID" value="CAD5107770.1"/>
    <property type="molecule type" value="Genomic_DNA"/>
</dbReference>
<feature type="signal peptide" evidence="21">
    <location>
        <begin position="1"/>
        <end position="33"/>
    </location>
</feature>
<dbReference type="FunFam" id="2.40.170.20:FF:000005">
    <property type="entry name" value="TonB-dependent siderophore receptor"/>
    <property type="match status" value="1"/>
</dbReference>
<dbReference type="GO" id="GO:0015675">
    <property type="term" value="P:nickel cation transport"/>
    <property type="evidence" value="ECO:0007669"/>
    <property type="project" value="UniProtKB-KW"/>
</dbReference>
<evidence type="ECO:0000256" key="18">
    <source>
        <dbReference type="ARBA" id="ARBA00072467"/>
    </source>
</evidence>
<dbReference type="RefSeq" id="WP_210768842.1">
    <property type="nucleotide sequence ID" value="NZ_CAJFCI010000040.1"/>
</dbReference>
<evidence type="ECO:0000256" key="8">
    <source>
        <dbReference type="ARBA" id="ARBA00022729"/>
    </source>
</evidence>
<dbReference type="InterPro" id="IPR011662">
    <property type="entry name" value="Secretin/TonB_short_N"/>
</dbReference>
<evidence type="ECO:0000256" key="7">
    <source>
        <dbReference type="ARBA" id="ARBA00022692"/>
    </source>
</evidence>
<keyword evidence="11" id="KW-0406">Ion transport</keyword>
<dbReference type="Pfam" id="PF00593">
    <property type="entry name" value="TonB_dep_Rec_b-barrel"/>
    <property type="match status" value="1"/>
</dbReference>
<dbReference type="SMART" id="SM00965">
    <property type="entry name" value="STN"/>
    <property type="match status" value="1"/>
</dbReference>
<keyword evidence="16 19" id="KW-0998">Cell outer membrane</keyword>
<evidence type="ECO:0000313" key="24">
    <source>
        <dbReference type="Proteomes" id="UP000583387"/>
    </source>
</evidence>
<dbReference type="PROSITE" id="PS52016">
    <property type="entry name" value="TONB_DEPENDENT_REC_3"/>
    <property type="match status" value="1"/>
</dbReference>
<evidence type="ECO:0000256" key="21">
    <source>
        <dbReference type="SAM" id="SignalP"/>
    </source>
</evidence>
<dbReference type="InterPro" id="IPR039426">
    <property type="entry name" value="TonB-dep_rcpt-like"/>
</dbReference>
<evidence type="ECO:0000256" key="13">
    <source>
        <dbReference type="ARBA" id="ARBA00023112"/>
    </source>
</evidence>
<evidence type="ECO:0000256" key="4">
    <source>
        <dbReference type="ARBA" id="ARBA00022452"/>
    </source>
</evidence>
<dbReference type="GO" id="GO:0015344">
    <property type="term" value="F:siderophore uptake transmembrane transporter activity"/>
    <property type="evidence" value="ECO:0007669"/>
    <property type="project" value="TreeGrafter"/>
</dbReference>
<evidence type="ECO:0000256" key="9">
    <source>
        <dbReference type="ARBA" id="ARBA00022906"/>
    </source>
</evidence>
<keyword evidence="9" id="KW-0864">Zinc transport</keyword>
<comment type="caution">
    <text evidence="23">The sequence shown here is derived from an EMBL/GenBank/DDBJ whole genome shotgun (WGS) entry which is preliminary data.</text>
</comment>
<keyword evidence="10" id="KW-0408">Iron</keyword>
<evidence type="ECO:0000256" key="17">
    <source>
        <dbReference type="ARBA" id="ARBA00056786"/>
    </source>
</evidence>
<keyword evidence="8 21" id="KW-0732">Signal</keyword>
<evidence type="ECO:0000313" key="23">
    <source>
        <dbReference type="EMBL" id="CAD5107770.1"/>
    </source>
</evidence>
<evidence type="ECO:0000256" key="2">
    <source>
        <dbReference type="ARBA" id="ARBA00009810"/>
    </source>
</evidence>
<organism evidence="23 24">
    <name type="scientific">Zestomonas carbonaria</name>
    <dbReference type="NCBI Taxonomy" id="2762745"/>
    <lineage>
        <taxon>Bacteria</taxon>
        <taxon>Pseudomonadati</taxon>
        <taxon>Pseudomonadota</taxon>
        <taxon>Gammaproteobacteria</taxon>
        <taxon>Pseudomonadales</taxon>
        <taxon>Pseudomonadaceae</taxon>
        <taxon>Zestomonas</taxon>
    </lineage>
</organism>
<feature type="domain" description="Secretin/TonB short N-terminal" evidence="22">
    <location>
        <begin position="65"/>
        <end position="116"/>
    </location>
</feature>
<sequence>MSMTHRPLHGGSRSLLLTLAIATASLHGVQAQAQPTAQQARTYEFDIAAQALAPALVEFAEITGFQLFFDANLTRDLNSPGAHGRLGGEQALQRLLAGSNLTYRFTNPTTITLAVPDNGSALSLGATLVESKQIAESPVGPVDGYVARRSLTGSKTDTALVEIPQSISVVTRQEMDDRGVQNLNDAVRYTAGVRSESAGIDSRADDIRIRGFDAGSWSNSRYLDGLRVPRGGQWTTTQFDTYGLERVEVIKGPAAVLYGQVTPGGMINMVSKRPTAEQRNEALLQAGSHDQYKLALDVGGVLDEQGQWLGRLVGSFNDGNAQVDHTDLSRTFIAPSLTWLASEDTEVTFLAQYQKDDGGSTYQFLPMTGTLRTPHGRIDRDTFLGEPDWNVYDREQWSLGYALGHRINDTLSFRQNLRYSYVDTLYKGAVSFGDTQPDGHTLRRRAVLGDGTAKSITVDNHLQADFATGALDHTTLFGVDYLKVDWEHLRTGTNHPNIAPIDIFDPVYSGVADIAPNLRPQSSYDTTNRQTGIYLQDQIAWENWRVTLGGRYDDFDDNQANRLNGTRTVTKDEAFTWRVGATYLFDNGLAPYFSYSTSFEPAVGETWDGSPFEPTEGKQYEAGIKFQPEGSDSLITLSAFQLEQQNITVADTDPSHNTCLPSLCQRQSGESRIRGVELEGKASLTDGLSLSGGYTYLDAEVTKSTGADKGKRLAQVPRHMASLWADYRFQGGPLAGLSIGAGARYTGGTYGDPENLYHIRGYTLFDASVRYDLERLGIQGTEVALNASNLTDELYVANCSTVASCFYGSGRNVTASLKYHW</sequence>
<dbReference type="Gene3D" id="3.55.50.30">
    <property type="match status" value="1"/>
</dbReference>
<reference evidence="23 24" key="1">
    <citation type="submission" date="2020-08" db="EMBL/GenBank/DDBJ databases">
        <authorList>
            <person name="Criscuolo A."/>
        </authorList>
    </citation>
    <scope>NUCLEOTIDE SEQUENCE [LARGE SCALE GENOMIC DNA]</scope>
    <source>
        <strain evidence="23">CIP111764</strain>
    </source>
</reference>
<dbReference type="GO" id="GO:0015891">
    <property type="term" value="P:siderophore transport"/>
    <property type="evidence" value="ECO:0007669"/>
    <property type="project" value="InterPro"/>
</dbReference>
<dbReference type="PANTHER" id="PTHR32552">
    <property type="entry name" value="FERRICHROME IRON RECEPTOR-RELATED"/>
    <property type="match status" value="1"/>
</dbReference>
<evidence type="ECO:0000256" key="16">
    <source>
        <dbReference type="ARBA" id="ARBA00023237"/>
    </source>
</evidence>
<dbReference type="NCBIfam" id="TIGR01783">
    <property type="entry name" value="TonB-siderophor"/>
    <property type="match status" value="1"/>
</dbReference>
<keyword evidence="5" id="KW-0410">Iron transport</keyword>
<keyword evidence="12 20" id="KW-0798">TonB box</keyword>
<evidence type="ECO:0000256" key="20">
    <source>
        <dbReference type="RuleBase" id="RU003357"/>
    </source>
</evidence>
<protein>
    <recommendedName>
        <fullName evidence="18">Metal-pseudopaline receptor CntO</fullName>
    </recommendedName>
</protein>
<evidence type="ECO:0000256" key="6">
    <source>
        <dbReference type="ARBA" id="ARBA00022596"/>
    </source>
</evidence>
<name>A0A7U7I8Z1_9GAMM</name>
<keyword evidence="6" id="KW-0533">Nickel</keyword>
<dbReference type="InterPro" id="IPR012910">
    <property type="entry name" value="Plug_dom"/>
</dbReference>
<dbReference type="Proteomes" id="UP000583387">
    <property type="component" value="Unassembled WGS sequence"/>
</dbReference>
<evidence type="ECO:0000256" key="5">
    <source>
        <dbReference type="ARBA" id="ARBA00022496"/>
    </source>
</evidence>
<evidence type="ECO:0000259" key="22">
    <source>
        <dbReference type="SMART" id="SM00965"/>
    </source>
</evidence>
<dbReference type="InterPro" id="IPR000531">
    <property type="entry name" value="Beta-barrel_TonB"/>
</dbReference>
<keyword evidence="9" id="KW-0862">Zinc</keyword>
<dbReference type="Gene3D" id="2.40.170.20">
    <property type="entry name" value="TonB-dependent receptor, beta-barrel domain"/>
    <property type="match status" value="1"/>
</dbReference>
<evidence type="ECO:0000256" key="12">
    <source>
        <dbReference type="ARBA" id="ARBA00023077"/>
    </source>
</evidence>
<dbReference type="Pfam" id="PF07715">
    <property type="entry name" value="Plug"/>
    <property type="match status" value="1"/>
</dbReference>
<keyword evidence="4 19" id="KW-1134">Transmembrane beta strand</keyword>
<keyword evidence="7 19" id="KW-0812">Transmembrane</keyword>
<keyword evidence="15 23" id="KW-0675">Receptor</keyword>
<dbReference type="GO" id="GO:0006829">
    <property type="term" value="P:zinc ion transport"/>
    <property type="evidence" value="ECO:0007669"/>
    <property type="project" value="UniProtKB-KW"/>
</dbReference>
<dbReference type="Pfam" id="PF07660">
    <property type="entry name" value="STN"/>
    <property type="match status" value="1"/>
</dbReference>